<dbReference type="SUPFAM" id="SSF54913">
    <property type="entry name" value="GlnB-like"/>
    <property type="match status" value="1"/>
</dbReference>
<dbReference type="InterPro" id="IPR011322">
    <property type="entry name" value="N-reg_PII-like_a/b"/>
</dbReference>
<feature type="domain" description="DUF2007" evidence="1">
    <location>
        <begin position="15"/>
        <end position="78"/>
    </location>
</feature>
<evidence type="ECO:0000259" key="1">
    <source>
        <dbReference type="Pfam" id="PF09413"/>
    </source>
</evidence>
<sequence length="87" mass="9445">MFLFNEKAVSNVALINLMRTNDAVVLGLAESLLKDAGIHFFVADRAMSVTEGSLGLLPRRLMVEDGMADEARALLRDAGLGKELEPE</sequence>
<dbReference type="EMBL" id="SMAR01000011">
    <property type="protein sequence ID" value="TCT39828.1"/>
    <property type="molecule type" value="Genomic_DNA"/>
</dbReference>
<comment type="caution">
    <text evidence="2">The sequence shown here is derived from an EMBL/GenBank/DDBJ whole genome shotgun (WGS) entry which is preliminary data.</text>
</comment>
<keyword evidence="3" id="KW-1185">Reference proteome</keyword>
<organism evidence="2 3">
    <name type="scientific">Martelella mediterranea</name>
    <dbReference type="NCBI Taxonomy" id="293089"/>
    <lineage>
        <taxon>Bacteria</taxon>
        <taxon>Pseudomonadati</taxon>
        <taxon>Pseudomonadota</taxon>
        <taxon>Alphaproteobacteria</taxon>
        <taxon>Hyphomicrobiales</taxon>
        <taxon>Aurantimonadaceae</taxon>
        <taxon>Martelella</taxon>
    </lineage>
</organism>
<protein>
    <submittedName>
        <fullName evidence="2">Putative signal transducing protein</fullName>
    </submittedName>
</protein>
<evidence type="ECO:0000313" key="3">
    <source>
        <dbReference type="Proteomes" id="UP000295097"/>
    </source>
</evidence>
<proteinExistence type="predicted"/>
<dbReference type="Pfam" id="PF09413">
    <property type="entry name" value="DUF2007"/>
    <property type="match status" value="1"/>
</dbReference>
<accession>A0A4R3NS55</accession>
<reference evidence="2 3" key="1">
    <citation type="submission" date="2019-03" db="EMBL/GenBank/DDBJ databases">
        <title>Freshwater and sediment microbial communities from various areas in North America, analyzing microbe dynamics in response to fracking.</title>
        <authorList>
            <person name="Lamendella R."/>
        </authorList>
    </citation>
    <scope>NUCLEOTIDE SEQUENCE [LARGE SCALE GENOMIC DNA]</scope>
    <source>
        <strain evidence="2 3">175.2</strain>
    </source>
</reference>
<dbReference type="Gene3D" id="3.30.70.790">
    <property type="entry name" value="UreE, C-terminal domain"/>
    <property type="match status" value="1"/>
</dbReference>
<dbReference type="AlphaFoldDB" id="A0A4R3NS55"/>
<dbReference type="Proteomes" id="UP000295097">
    <property type="component" value="Unassembled WGS sequence"/>
</dbReference>
<name>A0A4R3NS55_9HYPH</name>
<evidence type="ECO:0000313" key="2">
    <source>
        <dbReference type="EMBL" id="TCT39828.1"/>
    </source>
</evidence>
<dbReference type="InterPro" id="IPR018551">
    <property type="entry name" value="DUF2007"/>
</dbReference>
<gene>
    <name evidence="2" type="ORF">EDC90_101110</name>
</gene>